<name>A0A2M9F162_9BACL</name>
<protein>
    <submittedName>
        <fullName evidence="1">Uncharacterized protein</fullName>
    </submittedName>
</protein>
<sequence>MKFELVNEYCNATGRNFRVIKVTLSNNFAKDRDFIKLLKIKSKQLATSVNKQAANNSTQTRSKERILINCAAGILAEVCWKKCINMYYKHNFVTETNFDKSSNQIDLFVIHSGKSIEVRSSFPRNGVNFALCDPTYQFDVIGPYTNSVKVNEPSKDFYVRTLYPINVKDFMDFLNNDSVEFFLTGGAKWDMMTDSTLFKDKDFIPDDAVAEEKSIYRVVPFEKALDTIEILEELKY</sequence>
<dbReference type="OrthoDB" id="2217829at2"/>
<proteinExistence type="predicted"/>
<keyword evidence="2" id="KW-1185">Reference proteome</keyword>
<accession>A0A2M9F162</accession>
<organism evidence="1 2">
    <name type="scientific">Chryseomicrobium excrementi</name>
    <dbReference type="NCBI Taxonomy" id="2041346"/>
    <lineage>
        <taxon>Bacteria</taxon>
        <taxon>Bacillati</taxon>
        <taxon>Bacillota</taxon>
        <taxon>Bacilli</taxon>
        <taxon>Bacillales</taxon>
        <taxon>Caryophanaceae</taxon>
        <taxon>Chryseomicrobium</taxon>
    </lineage>
</organism>
<evidence type="ECO:0000313" key="2">
    <source>
        <dbReference type="Proteomes" id="UP000228680"/>
    </source>
</evidence>
<dbReference type="Proteomes" id="UP000228680">
    <property type="component" value="Unassembled WGS sequence"/>
</dbReference>
<dbReference type="EMBL" id="PCGR01000002">
    <property type="protein sequence ID" value="PJK17194.1"/>
    <property type="molecule type" value="Genomic_DNA"/>
</dbReference>
<dbReference type="RefSeq" id="WP_100353734.1">
    <property type="nucleotide sequence ID" value="NZ_PCGR01000002.1"/>
</dbReference>
<dbReference type="AlphaFoldDB" id="A0A2M9F162"/>
<gene>
    <name evidence="1" type="ORF">CQS04_08595</name>
</gene>
<evidence type="ECO:0000313" key="1">
    <source>
        <dbReference type="EMBL" id="PJK17194.1"/>
    </source>
</evidence>
<comment type="caution">
    <text evidence="1">The sequence shown here is derived from an EMBL/GenBank/DDBJ whole genome shotgun (WGS) entry which is preliminary data.</text>
</comment>
<reference evidence="1 2" key="1">
    <citation type="submission" date="2017-10" db="EMBL/GenBank/DDBJ databases">
        <title>Draft genome of Chryseomicrobium casticus sp. nov.</title>
        <authorList>
            <person name="Chakraborty R."/>
            <person name="Saha T."/>
        </authorList>
    </citation>
    <scope>NUCLEOTIDE SEQUENCE [LARGE SCALE GENOMIC DNA]</scope>
    <source>
        <strain evidence="1 2">ET03</strain>
    </source>
</reference>